<comment type="caution">
    <text evidence="1">The sequence shown here is derived from an EMBL/GenBank/DDBJ whole genome shotgun (WGS) entry which is preliminary data.</text>
</comment>
<dbReference type="OrthoDB" id="707775at2"/>
<gene>
    <name evidence="1" type="ORF">FA047_13170</name>
</gene>
<proteinExistence type="predicted"/>
<name>A0A4V5NYZ8_9SPHI</name>
<protein>
    <submittedName>
        <fullName evidence="1">Uncharacterized protein</fullName>
    </submittedName>
</protein>
<dbReference type="EMBL" id="SWBQ01000003">
    <property type="protein sequence ID" value="TKC06263.1"/>
    <property type="molecule type" value="Genomic_DNA"/>
</dbReference>
<dbReference type="Proteomes" id="UP000307244">
    <property type="component" value="Unassembled WGS sequence"/>
</dbReference>
<accession>A0A4V5NYZ8</accession>
<evidence type="ECO:0000313" key="2">
    <source>
        <dbReference type="Proteomes" id="UP000307244"/>
    </source>
</evidence>
<organism evidence="1 2">
    <name type="scientific">Pedobacter frigoris</name>
    <dbReference type="NCBI Taxonomy" id="2571272"/>
    <lineage>
        <taxon>Bacteria</taxon>
        <taxon>Pseudomonadati</taxon>
        <taxon>Bacteroidota</taxon>
        <taxon>Sphingobacteriia</taxon>
        <taxon>Sphingobacteriales</taxon>
        <taxon>Sphingobacteriaceae</taxon>
        <taxon>Pedobacter</taxon>
    </lineage>
</organism>
<dbReference type="Gene3D" id="3.40.50.20">
    <property type="match status" value="1"/>
</dbReference>
<reference evidence="1 2" key="1">
    <citation type="submission" date="2019-04" db="EMBL/GenBank/DDBJ databases">
        <title>Pedobacter sp. RP-3-15 sp. nov., isolated from Arctic soil.</title>
        <authorList>
            <person name="Dahal R.H."/>
            <person name="Kim D.-U."/>
        </authorList>
    </citation>
    <scope>NUCLEOTIDE SEQUENCE [LARGE SCALE GENOMIC DNA]</scope>
    <source>
        <strain evidence="1 2">RP-3-15</strain>
    </source>
</reference>
<dbReference type="AlphaFoldDB" id="A0A4V5NYZ8"/>
<keyword evidence="2" id="KW-1185">Reference proteome</keyword>
<dbReference type="RefSeq" id="WP_136836521.1">
    <property type="nucleotide sequence ID" value="NZ_SWBQ01000003.1"/>
</dbReference>
<sequence>MLKILITGGKSVQALKLVDRFANDTVILADYGEAPSFPSTKYFFISLGERNDDVIAHNLLNHCLNEAVDAILPLNTFEKEEVLKSTVLFKEFNIDVLASDF</sequence>
<evidence type="ECO:0000313" key="1">
    <source>
        <dbReference type="EMBL" id="TKC06263.1"/>
    </source>
</evidence>